<comment type="similarity">
    <text evidence="1">Belongs to the ComF/GntX family.</text>
</comment>
<protein>
    <submittedName>
        <fullName evidence="2">Amidophosphoribosyltransferase</fullName>
    </submittedName>
</protein>
<gene>
    <name evidence="2" type="ORF">HD592_000863</name>
</gene>
<evidence type="ECO:0000256" key="1">
    <source>
        <dbReference type="ARBA" id="ARBA00008007"/>
    </source>
</evidence>
<proteinExistence type="inferred from homology"/>
<reference evidence="2" key="1">
    <citation type="submission" date="2020-08" db="EMBL/GenBank/DDBJ databases">
        <title>Sequencing the genomes of 1000 actinobacteria strains.</title>
        <authorList>
            <person name="Klenk H.-P."/>
        </authorList>
    </citation>
    <scope>NUCLEOTIDE SEQUENCE</scope>
    <source>
        <strain evidence="2">DSM 10695</strain>
    </source>
</reference>
<evidence type="ECO:0000313" key="2">
    <source>
        <dbReference type="EMBL" id="MBB6334298.1"/>
    </source>
</evidence>
<dbReference type="InterPro" id="IPR051910">
    <property type="entry name" value="ComF/GntX_DNA_util-trans"/>
</dbReference>
<dbReference type="InterPro" id="IPR029057">
    <property type="entry name" value="PRTase-like"/>
</dbReference>
<name>A0A923IXD4_9ACTO</name>
<dbReference type="Gene3D" id="3.40.50.2020">
    <property type="match status" value="1"/>
</dbReference>
<accession>A0A923IXD4</accession>
<keyword evidence="3" id="KW-1185">Reference proteome</keyword>
<dbReference type="PANTHER" id="PTHR47505">
    <property type="entry name" value="DNA UTILIZATION PROTEIN YHGH"/>
    <property type="match status" value="1"/>
</dbReference>
<dbReference type="EMBL" id="JACHMK010000001">
    <property type="protein sequence ID" value="MBB6334298.1"/>
    <property type="molecule type" value="Genomic_DNA"/>
</dbReference>
<organism evidence="2 3">
    <name type="scientific">Schaalia hyovaginalis</name>
    <dbReference type="NCBI Taxonomy" id="29316"/>
    <lineage>
        <taxon>Bacteria</taxon>
        <taxon>Bacillati</taxon>
        <taxon>Actinomycetota</taxon>
        <taxon>Actinomycetes</taxon>
        <taxon>Actinomycetales</taxon>
        <taxon>Actinomycetaceae</taxon>
        <taxon>Schaalia</taxon>
    </lineage>
</organism>
<comment type="caution">
    <text evidence="2">The sequence shown here is derived from an EMBL/GenBank/DDBJ whole genome shotgun (WGS) entry which is preliminary data.</text>
</comment>
<dbReference type="RefSeq" id="WP_184452179.1">
    <property type="nucleotide sequence ID" value="NZ_JACHMK010000001.1"/>
</dbReference>
<dbReference type="InterPro" id="IPR000836">
    <property type="entry name" value="PRTase_dom"/>
</dbReference>
<dbReference type="PANTHER" id="PTHR47505:SF1">
    <property type="entry name" value="DNA UTILIZATION PROTEIN YHGH"/>
    <property type="match status" value="1"/>
</dbReference>
<dbReference type="SUPFAM" id="SSF53271">
    <property type="entry name" value="PRTase-like"/>
    <property type="match status" value="1"/>
</dbReference>
<evidence type="ECO:0000313" key="3">
    <source>
        <dbReference type="Proteomes" id="UP000617426"/>
    </source>
</evidence>
<sequence>MTATLLRAAQGLLWPTQCFGCGAWDEVVCPACAALARRPPVVGLLEDAPRAGESIPLIASGAYEGELRSILLAAKHSPAFDGSAFLEEAGFTLGRALAGIVALREGEDPRSGEPWWVVPAPPSWKRRLAGTRVTDVLARGVARGLACASGARVLVVDAIAVRIGAHSQAGRGGAARRRGREGIMRARVRLPDPGRIILVDDVITTGATLRELTRVCAGARAGAVLAQAGAGRSR</sequence>
<dbReference type="CDD" id="cd06223">
    <property type="entry name" value="PRTases_typeI"/>
    <property type="match status" value="1"/>
</dbReference>
<dbReference type="AlphaFoldDB" id="A0A923IXD4"/>
<dbReference type="Proteomes" id="UP000617426">
    <property type="component" value="Unassembled WGS sequence"/>
</dbReference>